<evidence type="ECO:0000313" key="3">
    <source>
        <dbReference type="Proteomes" id="UP000325081"/>
    </source>
</evidence>
<gene>
    <name evidence="2" type="ORF">STAS_32591</name>
</gene>
<dbReference type="AlphaFoldDB" id="A0A5A7RB67"/>
<feature type="region of interest" description="Disordered" evidence="1">
    <location>
        <begin position="186"/>
        <end position="208"/>
    </location>
</feature>
<protein>
    <submittedName>
        <fullName evidence="2">Glycine--tRNA ligase beta subunit</fullName>
    </submittedName>
</protein>
<dbReference type="Proteomes" id="UP000325081">
    <property type="component" value="Unassembled WGS sequence"/>
</dbReference>
<dbReference type="EMBL" id="BKCP01011625">
    <property type="protein sequence ID" value="GER54955.1"/>
    <property type="molecule type" value="Genomic_DNA"/>
</dbReference>
<reference evidence="3" key="1">
    <citation type="journal article" date="2019" name="Curr. Biol.">
        <title>Genome Sequence of Striga asiatica Provides Insight into the Evolution of Plant Parasitism.</title>
        <authorList>
            <person name="Yoshida S."/>
            <person name="Kim S."/>
            <person name="Wafula E.K."/>
            <person name="Tanskanen J."/>
            <person name="Kim Y.M."/>
            <person name="Honaas L."/>
            <person name="Yang Z."/>
            <person name="Spallek T."/>
            <person name="Conn C.E."/>
            <person name="Ichihashi Y."/>
            <person name="Cheong K."/>
            <person name="Cui S."/>
            <person name="Der J.P."/>
            <person name="Gundlach H."/>
            <person name="Jiao Y."/>
            <person name="Hori C."/>
            <person name="Ishida J.K."/>
            <person name="Kasahara H."/>
            <person name="Kiba T."/>
            <person name="Kim M.S."/>
            <person name="Koo N."/>
            <person name="Laohavisit A."/>
            <person name="Lee Y.H."/>
            <person name="Lumba S."/>
            <person name="McCourt P."/>
            <person name="Mortimer J.C."/>
            <person name="Mutuku J.M."/>
            <person name="Nomura T."/>
            <person name="Sasaki-Sekimoto Y."/>
            <person name="Seto Y."/>
            <person name="Wang Y."/>
            <person name="Wakatake T."/>
            <person name="Sakakibara H."/>
            <person name="Demura T."/>
            <person name="Yamaguchi S."/>
            <person name="Yoneyama K."/>
            <person name="Manabe R.I."/>
            <person name="Nelson D.C."/>
            <person name="Schulman A.H."/>
            <person name="Timko M.P."/>
            <person name="dePamphilis C.W."/>
            <person name="Choi D."/>
            <person name="Shirasu K."/>
        </authorList>
    </citation>
    <scope>NUCLEOTIDE SEQUENCE [LARGE SCALE GENOMIC DNA]</scope>
    <source>
        <strain evidence="3">cv. UVA1</strain>
    </source>
</reference>
<name>A0A5A7RB67_STRAF</name>
<comment type="caution">
    <text evidence="2">The sequence shown here is derived from an EMBL/GenBank/DDBJ whole genome shotgun (WGS) entry which is preliminary data.</text>
</comment>
<proteinExistence type="predicted"/>
<evidence type="ECO:0000313" key="2">
    <source>
        <dbReference type="EMBL" id="GER54955.1"/>
    </source>
</evidence>
<accession>A0A5A7RB67</accession>
<dbReference type="GO" id="GO:0016874">
    <property type="term" value="F:ligase activity"/>
    <property type="evidence" value="ECO:0007669"/>
    <property type="project" value="UniProtKB-KW"/>
</dbReference>
<keyword evidence="2" id="KW-0436">Ligase</keyword>
<keyword evidence="3" id="KW-1185">Reference proteome</keyword>
<sequence>MAVEEGILEILQFRLNWWGSTFLFMRVKNDVKIASDHPRERMVGDFEEVRPKILAGEMGVFSIDDGKQEGSGRKSRRDFHVEELTGGVKNLNLAIMVTEESNVIAGVLDDLMKLNNLQKYWESRAIFGSMRARRLGRWDYGRAMIGSWVEREGCGSEAWGRGREFPRQRFPCRLLSLLRLEHGKSWKGSERNCPQNWRNMSPLKPDRA</sequence>
<organism evidence="2 3">
    <name type="scientific">Striga asiatica</name>
    <name type="common">Asiatic witchweed</name>
    <name type="synonym">Buchnera asiatica</name>
    <dbReference type="NCBI Taxonomy" id="4170"/>
    <lineage>
        <taxon>Eukaryota</taxon>
        <taxon>Viridiplantae</taxon>
        <taxon>Streptophyta</taxon>
        <taxon>Embryophyta</taxon>
        <taxon>Tracheophyta</taxon>
        <taxon>Spermatophyta</taxon>
        <taxon>Magnoliopsida</taxon>
        <taxon>eudicotyledons</taxon>
        <taxon>Gunneridae</taxon>
        <taxon>Pentapetalae</taxon>
        <taxon>asterids</taxon>
        <taxon>lamiids</taxon>
        <taxon>Lamiales</taxon>
        <taxon>Orobanchaceae</taxon>
        <taxon>Buchnereae</taxon>
        <taxon>Striga</taxon>
    </lineage>
</organism>
<evidence type="ECO:0000256" key="1">
    <source>
        <dbReference type="SAM" id="MobiDB-lite"/>
    </source>
</evidence>